<keyword evidence="3" id="KW-1185">Reference proteome</keyword>
<dbReference type="SUPFAM" id="SSF53850">
    <property type="entry name" value="Periplasmic binding protein-like II"/>
    <property type="match status" value="1"/>
</dbReference>
<reference evidence="2 3" key="1">
    <citation type="submission" date="2022-12" db="EMBL/GenBank/DDBJ databases">
        <title>Draft genome sequence of Paenibacillus sp. dW9.</title>
        <authorList>
            <person name="Choi E.-W."/>
            <person name="Kim D.-U."/>
        </authorList>
    </citation>
    <scope>NUCLEOTIDE SEQUENCE [LARGE SCALE GENOMIC DNA]</scope>
    <source>
        <strain evidence="3">dW9</strain>
    </source>
</reference>
<accession>A0ABT4Q7D4</accession>
<dbReference type="Gene3D" id="3.40.190.290">
    <property type="match status" value="1"/>
</dbReference>
<protein>
    <submittedName>
        <fullName evidence="2">Substrate-binding domain-containing protein</fullName>
    </submittedName>
</protein>
<comment type="caution">
    <text evidence="2">The sequence shown here is derived from an EMBL/GenBank/DDBJ whole genome shotgun (WGS) entry which is preliminary data.</text>
</comment>
<dbReference type="EMBL" id="JAQAGZ010000005">
    <property type="protein sequence ID" value="MCZ8512706.1"/>
    <property type="molecule type" value="Genomic_DNA"/>
</dbReference>
<organism evidence="2 3">
    <name type="scientific">Paenibacillus gyeongsangnamensis</name>
    <dbReference type="NCBI Taxonomy" id="3388067"/>
    <lineage>
        <taxon>Bacteria</taxon>
        <taxon>Bacillati</taxon>
        <taxon>Bacillota</taxon>
        <taxon>Bacilli</taxon>
        <taxon>Bacillales</taxon>
        <taxon>Paenibacillaceae</taxon>
        <taxon>Paenibacillus</taxon>
    </lineage>
</organism>
<dbReference type="InterPro" id="IPR005119">
    <property type="entry name" value="LysR_subst-bd"/>
</dbReference>
<feature type="domain" description="LysR substrate-binding" evidence="1">
    <location>
        <begin position="2"/>
        <end position="89"/>
    </location>
</feature>
<evidence type="ECO:0000313" key="2">
    <source>
        <dbReference type="EMBL" id="MCZ8512706.1"/>
    </source>
</evidence>
<dbReference type="CDD" id="cd05466">
    <property type="entry name" value="PBP2_LTTR_substrate"/>
    <property type="match status" value="1"/>
</dbReference>
<evidence type="ECO:0000313" key="3">
    <source>
        <dbReference type="Proteomes" id="UP001527882"/>
    </source>
</evidence>
<proteinExistence type="predicted"/>
<sequence>MDSWWKDHFSIPPTITMEVDHMETCKEMVSSGFGYAILPDIVLGDTEYKYRIQLRTKHGEPILRKSWMIYRKDSLQISLIHAFVDFIKSLNLM</sequence>
<dbReference type="Pfam" id="PF03466">
    <property type="entry name" value="LysR_substrate"/>
    <property type="match status" value="1"/>
</dbReference>
<gene>
    <name evidence="2" type="ORF">O9H85_09820</name>
</gene>
<dbReference type="Proteomes" id="UP001527882">
    <property type="component" value="Unassembled WGS sequence"/>
</dbReference>
<evidence type="ECO:0000259" key="1">
    <source>
        <dbReference type="Pfam" id="PF03466"/>
    </source>
</evidence>
<name>A0ABT4Q7D4_9BACL</name>